<protein>
    <submittedName>
        <fullName evidence="1">Uncharacterized protein</fullName>
    </submittedName>
</protein>
<dbReference type="RefSeq" id="WP_102114591.1">
    <property type="nucleotide sequence ID" value="NZ_BMGN01000001.1"/>
</dbReference>
<dbReference type="KEGG" id="ncb:C0V82_21930"/>
<proteinExistence type="predicted"/>
<dbReference type="OrthoDB" id="7423234at2"/>
<sequence length="411" mass="44879">MTHIAAVGTHNSTVASGAGETGLLVAAFLFFSFFPYIKVIPLPIDTQPTAVLLGMMLLFLLKRHASAPDIWVIGAMTAAAVALFAIGAKDLSAIRNITGYISLFVFAYLFFLIAAEQPDRLRRFVAVAICVWLAVGLMQVLLGKGFMTFLISDARTTAGRGVTSLAPEPTFYASQVLFLLIIHLILGGSRIIALLALISIFICSISSQVVMILAVATAASAPFMIGRRNALMVFTGIFVVTAFSSIVFVEFKDRFRIFYLLDIIVRNPTSILLVDASANERFAAIYVSFTSLQENMFLPHGISGQIFYEKYVILKKLNPEFLWFAAPNKSNLSGAGRIAFELGALFFLFMLIVIRSGLQMKGALPMRIFVLFSYSLLLFSAIPLAHPMLGAVIGVMIAFRDQPNASRGWAI</sequence>
<dbReference type="AlphaFoldDB" id="A0A2K9NJ07"/>
<gene>
    <name evidence="1" type="ORF">C0V82_21930</name>
</gene>
<accession>A0A2K9NJ07</accession>
<dbReference type="EMBL" id="CP025613">
    <property type="protein sequence ID" value="AUN33070.1"/>
    <property type="molecule type" value="Genomic_DNA"/>
</dbReference>
<organism evidence="1 2">
    <name type="scientific">Niveispirillum cyanobacteriorum</name>
    <dbReference type="NCBI Taxonomy" id="1612173"/>
    <lineage>
        <taxon>Bacteria</taxon>
        <taxon>Pseudomonadati</taxon>
        <taxon>Pseudomonadota</taxon>
        <taxon>Alphaproteobacteria</taxon>
        <taxon>Rhodospirillales</taxon>
        <taxon>Azospirillaceae</taxon>
        <taxon>Niveispirillum</taxon>
    </lineage>
</organism>
<dbReference type="Proteomes" id="UP000234752">
    <property type="component" value="Plasmid unnamed1"/>
</dbReference>
<keyword evidence="1" id="KW-0614">Plasmid</keyword>
<evidence type="ECO:0000313" key="2">
    <source>
        <dbReference type="Proteomes" id="UP000234752"/>
    </source>
</evidence>
<reference evidence="1 2" key="1">
    <citation type="submission" date="2017-12" db="EMBL/GenBank/DDBJ databases">
        <title>Genomes of bacteria within cyanobacterial aggregates.</title>
        <authorList>
            <person name="Cai H."/>
        </authorList>
    </citation>
    <scope>NUCLEOTIDE SEQUENCE [LARGE SCALE GENOMIC DNA]</scope>
    <source>
        <strain evidence="1 2">TH16</strain>
        <plasmid evidence="1 2">unnamed1</plasmid>
    </source>
</reference>
<name>A0A2K9NJ07_9PROT</name>
<keyword evidence="2" id="KW-1185">Reference proteome</keyword>
<evidence type="ECO:0000313" key="1">
    <source>
        <dbReference type="EMBL" id="AUN33070.1"/>
    </source>
</evidence>
<geneLocation type="plasmid" evidence="1 2">
    <name>unnamed1</name>
</geneLocation>